<feature type="transmembrane region" description="Helical" evidence="1">
    <location>
        <begin position="44"/>
        <end position="62"/>
    </location>
</feature>
<keyword evidence="1" id="KW-0812">Transmembrane</keyword>
<gene>
    <name evidence="2" type="ORF">PYE67_14775</name>
</gene>
<reference evidence="2 3" key="1">
    <citation type="submission" date="2022-02" db="EMBL/GenBank/DDBJ databases">
        <title>Emergence and expansion in Europe of a Vibrio aestuarianus clonal complex pathogenic for oysters.</title>
        <authorList>
            <person name="Mesnil A."/>
            <person name="Travers M.-A."/>
        </authorList>
    </citation>
    <scope>NUCLEOTIDE SEQUENCE [LARGE SCALE GENOMIC DNA]</scope>
    <source>
        <strain evidence="2 3">U17</strain>
    </source>
</reference>
<feature type="transmembrane region" description="Helical" evidence="1">
    <location>
        <begin position="20"/>
        <end position="38"/>
    </location>
</feature>
<sequence length="128" mass="14520">MELSEIKKKVKRELLTSAPILLLAFIFPILAWFGVFQLEDNSAIWFQRSGSVTVLFAVWVEFKLFKLAGLTNPISENGKTYDDMRKSDYLQTHNSKKIQIIKYLAAVLAISGTVIWGYGDLIFTALSQ</sequence>
<protein>
    <submittedName>
        <fullName evidence="2">Uncharacterized protein</fullName>
    </submittedName>
</protein>
<proteinExistence type="predicted"/>
<keyword evidence="1" id="KW-0472">Membrane</keyword>
<organism evidence="2 3">
    <name type="scientific">Vibrio aestuarianus</name>
    <dbReference type="NCBI Taxonomy" id="28171"/>
    <lineage>
        <taxon>Bacteria</taxon>
        <taxon>Pseudomonadati</taxon>
        <taxon>Pseudomonadota</taxon>
        <taxon>Gammaproteobacteria</taxon>
        <taxon>Vibrionales</taxon>
        <taxon>Vibrionaceae</taxon>
        <taxon>Vibrio</taxon>
    </lineage>
</organism>
<dbReference type="RefSeq" id="WP_261928139.1">
    <property type="nucleotide sequence ID" value="NZ_CALYLG010000504.1"/>
</dbReference>
<accession>A0ABD7YQZ1</accession>
<keyword evidence="1" id="KW-1133">Transmembrane helix</keyword>
<evidence type="ECO:0000313" key="2">
    <source>
        <dbReference type="EMBL" id="WGK87381.1"/>
    </source>
</evidence>
<name>A0ABD7YQZ1_9VIBR</name>
<feature type="transmembrane region" description="Helical" evidence="1">
    <location>
        <begin position="100"/>
        <end position="119"/>
    </location>
</feature>
<dbReference type="Proteomes" id="UP001241226">
    <property type="component" value="Chromosome 2"/>
</dbReference>
<dbReference type="EMBL" id="CP118712">
    <property type="protein sequence ID" value="WGK87381.1"/>
    <property type="molecule type" value="Genomic_DNA"/>
</dbReference>
<evidence type="ECO:0000313" key="3">
    <source>
        <dbReference type="Proteomes" id="UP001241226"/>
    </source>
</evidence>
<dbReference type="AlphaFoldDB" id="A0ABD7YQZ1"/>
<evidence type="ECO:0000256" key="1">
    <source>
        <dbReference type="SAM" id="Phobius"/>
    </source>
</evidence>